<gene>
    <name evidence="1" type="ORF">DHEL01_v211494</name>
</gene>
<name>A0A2P5HIP8_DIAHE</name>
<comment type="caution">
    <text evidence="1">The sequence shown here is derived from an EMBL/GenBank/DDBJ whole genome shotgun (WGS) entry which is preliminary data.</text>
</comment>
<dbReference type="STRING" id="158607.A0A2P5HIP8"/>
<reference evidence="1" key="1">
    <citation type="submission" date="2017-09" db="EMBL/GenBank/DDBJ databases">
        <title>Polyketide synthases of a Diaporthe helianthi virulent isolate.</title>
        <authorList>
            <person name="Baroncelli R."/>
        </authorList>
    </citation>
    <scope>NUCLEOTIDE SEQUENCE [LARGE SCALE GENOMIC DNA]</scope>
    <source>
        <strain evidence="1">7/96</strain>
    </source>
</reference>
<keyword evidence="2" id="KW-1185">Reference proteome</keyword>
<evidence type="ECO:0000313" key="2">
    <source>
        <dbReference type="Proteomes" id="UP000094444"/>
    </source>
</evidence>
<protein>
    <recommendedName>
        <fullName evidence="3">Protein kinase domain-containing protein</fullName>
    </recommendedName>
</protein>
<dbReference type="OrthoDB" id="4062651at2759"/>
<organism evidence="1 2">
    <name type="scientific">Diaporthe helianthi</name>
    <dbReference type="NCBI Taxonomy" id="158607"/>
    <lineage>
        <taxon>Eukaryota</taxon>
        <taxon>Fungi</taxon>
        <taxon>Dikarya</taxon>
        <taxon>Ascomycota</taxon>
        <taxon>Pezizomycotina</taxon>
        <taxon>Sordariomycetes</taxon>
        <taxon>Sordariomycetidae</taxon>
        <taxon>Diaporthales</taxon>
        <taxon>Diaporthaceae</taxon>
        <taxon>Diaporthe</taxon>
    </lineage>
</organism>
<proteinExistence type="predicted"/>
<evidence type="ECO:0008006" key="3">
    <source>
        <dbReference type="Google" id="ProtNLM"/>
    </source>
</evidence>
<dbReference type="Proteomes" id="UP000094444">
    <property type="component" value="Unassembled WGS sequence"/>
</dbReference>
<accession>A0A2P5HIP8</accession>
<dbReference type="EMBL" id="MAVT02001798">
    <property type="protein sequence ID" value="POS70114.1"/>
    <property type="molecule type" value="Genomic_DNA"/>
</dbReference>
<evidence type="ECO:0000313" key="1">
    <source>
        <dbReference type="EMBL" id="POS70114.1"/>
    </source>
</evidence>
<dbReference type="AlphaFoldDB" id="A0A2P5HIP8"/>
<dbReference type="InParanoid" id="A0A2P5HIP8"/>
<sequence>MDASAHISEAYWNRCMADDVHSRDELVRFCGYPSLLIYAMEYMEHGNFNGLGRRLSGASLNSPVYLKDSELWGIFLCFFRAIVGLAYPGQWDGGLNPAYQQPPTQEEFIPMDFGQPRSTRDGLVHLDINDRNVMLGEDRSAVQGANGHGHSSVPIFKVGDMGYVCAFREQHYQQFTRTWNKVFDWESLAADDTAGKFDWWTNSYSVSGPSPTRLRVIVDL</sequence>